<dbReference type="SUPFAM" id="SSF54637">
    <property type="entry name" value="Thioesterase/thiol ester dehydrase-isomerase"/>
    <property type="match status" value="1"/>
</dbReference>
<dbReference type="RefSeq" id="WP_036480046.1">
    <property type="nucleotide sequence ID" value="NZ_JMQM01000001.1"/>
</dbReference>
<dbReference type="PANTHER" id="PTHR42993">
    <property type="entry name" value="MAOC-LIKE DEHYDRATASE DOMAIN-CONTAINING PROTEIN"/>
    <property type="match status" value="1"/>
</dbReference>
<accession>A0A084UA37</accession>
<dbReference type="Gene3D" id="3.10.129.10">
    <property type="entry name" value="Hotdog Thioesterase"/>
    <property type="match status" value="1"/>
</dbReference>
<comment type="caution">
    <text evidence="2">The sequence shown here is derived from an EMBL/GenBank/DDBJ whole genome shotgun (WGS) entry which is preliminary data.</text>
</comment>
<evidence type="ECO:0000313" key="3">
    <source>
        <dbReference type="Proteomes" id="UP000053675"/>
    </source>
</evidence>
<dbReference type="Proteomes" id="UP000053675">
    <property type="component" value="Unassembled WGS sequence"/>
</dbReference>
<dbReference type="AlphaFoldDB" id="A0A084UA37"/>
<feature type="domain" description="MaoC-like" evidence="1">
    <location>
        <begin position="16"/>
        <end position="120"/>
    </location>
</feature>
<name>A0A084UA37_9HYPH</name>
<dbReference type="eggNOG" id="COG2030">
    <property type="taxonomic scope" value="Bacteria"/>
</dbReference>
<dbReference type="InterPro" id="IPR039375">
    <property type="entry name" value="NodN-like"/>
</dbReference>
<dbReference type="InterPro" id="IPR029069">
    <property type="entry name" value="HotDog_dom_sf"/>
</dbReference>
<dbReference type="STRING" id="472175.EL18_00842"/>
<dbReference type="PATRIC" id="fig|472175.3.peg.854"/>
<dbReference type="Pfam" id="PF01575">
    <property type="entry name" value="MaoC_dehydratas"/>
    <property type="match status" value="1"/>
</dbReference>
<sequence>MAQKAQSIEDLRKLVGVELGCSDWVRVDQEMIDAFANITGDHQWIHVDEARARAESPFGATIAHGYLTVSLVTRLSYEIGAWPDHLGAIINYGIDRLRFLAPVKVGSQVRLRSSLKAVEDRPDGSFLLRNDAQIEIEGVEKPALVVESLVLLVPKPDV</sequence>
<proteinExistence type="predicted"/>
<dbReference type="InterPro" id="IPR002539">
    <property type="entry name" value="MaoC-like_dom"/>
</dbReference>
<dbReference type="CDD" id="cd03450">
    <property type="entry name" value="NodN"/>
    <property type="match status" value="1"/>
</dbReference>
<protein>
    <submittedName>
        <fullName evidence="2">Enoyl-CoA hydratase</fullName>
    </submittedName>
</protein>
<gene>
    <name evidence="2" type="ORF">EL18_00842</name>
</gene>
<reference evidence="2 3" key="1">
    <citation type="submission" date="2014-05" db="EMBL/GenBank/DDBJ databases">
        <title>Draft Genome Sequence of Nitratireductor basaltis Strain UMTGB225, A Marine Bacterium Isolated from Green Barrel Tunicate.</title>
        <authorList>
            <person name="Gan H.Y."/>
        </authorList>
    </citation>
    <scope>NUCLEOTIDE SEQUENCE [LARGE SCALE GENOMIC DNA]</scope>
    <source>
        <strain evidence="2 3">UMTGB225</strain>
    </source>
</reference>
<evidence type="ECO:0000313" key="2">
    <source>
        <dbReference type="EMBL" id="KFB09823.1"/>
    </source>
</evidence>
<dbReference type="EMBL" id="JMQM01000001">
    <property type="protein sequence ID" value="KFB09823.1"/>
    <property type="molecule type" value="Genomic_DNA"/>
</dbReference>
<keyword evidence="3" id="KW-1185">Reference proteome</keyword>
<organism evidence="2 3">
    <name type="scientific">Nitratireductor basaltis</name>
    <dbReference type="NCBI Taxonomy" id="472175"/>
    <lineage>
        <taxon>Bacteria</taxon>
        <taxon>Pseudomonadati</taxon>
        <taxon>Pseudomonadota</taxon>
        <taxon>Alphaproteobacteria</taxon>
        <taxon>Hyphomicrobiales</taxon>
        <taxon>Phyllobacteriaceae</taxon>
        <taxon>Nitratireductor</taxon>
    </lineage>
</organism>
<dbReference type="PANTHER" id="PTHR42993:SF1">
    <property type="entry name" value="MAOC-LIKE DEHYDRATASE DOMAIN-CONTAINING PROTEIN"/>
    <property type="match status" value="1"/>
</dbReference>
<evidence type="ECO:0000259" key="1">
    <source>
        <dbReference type="Pfam" id="PF01575"/>
    </source>
</evidence>